<dbReference type="GeneID" id="113210207"/>
<dbReference type="RefSeq" id="XP_052121165.1">
    <property type="nucleotide sequence ID" value="XM_052265205.1"/>
</dbReference>
<organism evidence="2 3">
    <name type="scientific">Frankliniella occidentalis</name>
    <name type="common">Western flower thrips</name>
    <name type="synonym">Euthrips occidentalis</name>
    <dbReference type="NCBI Taxonomy" id="133901"/>
    <lineage>
        <taxon>Eukaryota</taxon>
        <taxon>Metazoa</taxon>
        <taxon>Ecdysozoa</taxon>
        <taxon>Arthropoda</taxon>
        <taxon>Hexapoda</taxon>
        <taxon>Insecta</taxon>
        <taxon>Pterygota</taxon>
        <taxon>Neoptera</taxon>
        <taxon>Paraneoptera</taxon>
        <taxon>Thysanoptera</taxon>
        <taxon>Terebrantia</taxon>
        <taxon>Thripoidea</taxon>
        <taxon>Thripidae</taxon>
        <taxon>Frankliniella</taxon>
    </lineage>
</organism>
<gene>
    <name evidence="3" type="primary">LOC113210207</name>
</gene>
<evidence type="ECO:0000313" key="3">
    <source>
        <dbReference type="RefSeq" id="XP_052121165.1"/>
    </source>
</evidence>
<evidence type="ECO:0000256" key="1">
    <source>
        <dbReference type="SAM" id="MobiDB-lite"/>
    </source>
</evidence>
<feature type="compositionally biased region" description="Low complexity" evidence="1">
    <location>
        <begin position="1"/>
        <end position="21"/>
    </location>
</feature>
<dbReference type="Proteomes" id="UP000504606">
    <property type="component" value="Unplaced"/>
</dbReference>
<name>A0A9C6TW01_FRAOC</name>
<protein>
    <submittedName>
        <fullName evidence="3">Uncharacterized protein LOC113210207 isoform X2</fullName>
    </submittedName>
</protein>
<proteinExistence type="predicted"/>
<keyword evidence="2" id="KW-1185">Reference proteome</keyword>
<feature type="region of interest" description="Disordered" evidence="1">
    <location>
        <begin position="1"/>
        <end position="28"/>
    </location>
</feature>
<accession>A0A9C6TW01</accession>
<evidence type="ECO:0000313" key="2">
    <source>
        <dbReference type="Proteomes" id="UP000504606"/>
    </source>
</evidence>
<reference evidence="3" key="1">
    <citation type="submission" date="2025-08" db="UniProtKB">
        <authorList>
            <consortium name="RefSeq"/>
        </authorList>
    </citation>
    <scope>IDENTIFICATION</scope>
    <source>
        <tissue evidence="3">Whole organism</tissue>
    </source>
</reference>
<sequence>MGSGQTGAASGAAAAGAPATARGGGDEELDLLDAVGGGVVASAQQLARSLLEKELRVEVLEDPAGQALRRRHAQAGALVAQVAVELGSLEEQVRALAAAGAQLQEVAAGDDPDRQEQNLERRTAQLEARWAGLAGRLDMIASGRTAIPATTLGSGPPLTRPLFLDTEESFNTFHRLCLDIQEVCSLLKKN</sequence>
<dbReference type="AlphaFoldDB" id="A0A9C6TW01"/>